<evidence type="ECO:0000256" key="6">
    <source>
        <dbReference type="ARBA" id="ARBA00022777"/>
    </source>
</evidence>
<keyword evidence="4" id="KW-0808">Transferase</keyword>
<dbReference type="InterPro" id="IPR050482">
    <property type="entry name" value="Sensor_HK_TwoCompSys"/>
</dbReference>
<dbReference type="GO" id="GO:0016301">
    <property type="term" value="F:kinase activity"/>
    <property type="evidence" value="ECO:0007669"/>
    <property type="project" value="UniProtKB-KW"/>
</dbReference>
<evidence type="ECO:0000256" key="8">
    <source>
        <dbReference type="ARBA" id="ARBA00023012"/>
    </source>
</evidence>
<evidence type="ECO:0000256" key="9">
    <source>
        <dbReference type="SAM" id="Phobius"/>
    </source>
</evidence>
<keyword evidence="9" id="KW-0472">Membrane</keyword>
<feature type="transmembrane region" description="Helical" evidence="9">
    <location>
        <begin position="153"/>
        <end position="172"/>
    </location>
</feature>
<reference evidence="12" key="1">
    <citation type="journal article" date="2019" name="Int. J. Syst. Evol. Microbiol.">
        <title>The Global Catalogue of Microorganisms (GCM) 10K type strain sequencing project: providing services to taxonomists for standard genome sequencing and annotation.</title>
        <authorList>
            <consortium name="The Broad Institute Genomics Platform"/>
            <consortium name="The Broad Institute Genome Sequencing Center for Infectious Disease"/>
            <person name="Wu L."/>
            <person name="Ma J."/>
        </authorList>
    </citation>
    <scope>NUCLEOTIDE SEQUENCE [LARGE SCALE GENOMIC DNA]</scope>
    <source>
        <strain evidence="12">ZS-22-S1</strain>
    </source>
</reference>
<protein>
    <recommendedName>
        <fullName evidence="2">histidine kinase</fullName>
        <ecNumber evidence="2">2.7.13.3</ecNumber>
    </recommendedName>
</protein>
<dbReference type="CDD" id="cd16917">
    <property type="entry name" value="HATPase_UhpB-NarQ-NarX-like"/>
    <property type="match status" value="1"/>
</dbReference>
<accession>A0ABV9S2J0</accession>
<evidence type="ECO:0000256" key="4">
    <source>
        <dbReference type="ARBA" id="ARBA00022679"/>
    </source>
</evidence>
<name>A0ABV9S2J0_9PSEU</name>
<keyword evidence="5" id="KW-0547">Nucleotide-binding</keyword>
<comment type="caution">
    <text evidence="11">The sequence shown here is derived from an EMBL/GenBank/DDBJ whole genome shotgun (WGS) entry which is preliminary data.</text>
</comment>
<evidence type="ECO:0000256" key="3">
    <source>
        <dbReference type="ARBA" id="ARBA00022553"/>
    </source>
</evidence>
<organism evidence="11 12">
    <name type="scientific">Actinophytocola glycyrrhizae</name>
    <dbReference type="NCBI Taxonomy" id="2044873"/>
    <lineage>
        <taxon>Bacteria</taxon>
        <taxon>Bacillati</taxon>
        <taxon>Actinomycetota</taxon>
        <taxon>Actinomycetes</taxon>
        <taxon>Pseudonocardiales</taxon>
        <taxon>Pseudonocardiaceae</taxon>
    </lineage>
</organism>
<dbReference type="EC" id="2.7.13.3" evidence="2"/>
<dbReference type="Gene3D" id="3.30.565.10">
    <property type="entry name" value="Histidine kinase-like ATPase, C-terminal domain"/>
    <property type="match status" value="1"/>
</dbReference>
<feature type="domain" description="Signal transduction histidine kinase subgroup 3 dimerisation and phosphoacceptor" evidence="10">
    <location>
        <begin position="191"/>
        <end position="258"/>
    </location>
</feature>
<dbReference type="PANTHER" id="PTHR24421">
    <property type="entry name" value="NITRATE/NITRITE SENSOR PROTEIN NARX-RELATED"/>
    <property type="match status" value="1"/>
</dbReference>
<evidence type="ECO:0000256" key="2">
    <source>
        <dbReference type="ARBA" id="ARBA00012438"/>
    </source>
</evidence>
<keyword evidence="9" id="KW-0812">Transmembrane</keyword>
<sequence length="399" mass="41110">MSTAGPPARRGVFVAEVAVLAAASVLDAVLVLRTERTGGFAGPLLSVVLPYLGTAFAVLAVLRRRLPGRIGRLAAIVVGLSLAGTGARAAANVAGLAPDDPSVVTEVLAVVVLVGAGCRRLPVVNAVVLTAAGGAAVVLAPVVRYGIGSTAALLAAPAALLWGVALAVGLVLRDADTRHDRALREARMHDRLRMARELHDLVAHYLSGIVVRAQAAGALARNPAAPAQDPAETYREIEETGAEGLTAMRGLVGMLRDDEHQLPLPGTDLGAVIRSVADGRGAVRVDLPGELDDLPVSPEVAAVLHRVLLESLTNVRRHARQATDVRVTVRVTDGDLELDVGNDLPEGAVADGEPGYGIIGMTERVAALGGTLTAGPRDGGWHTTARLPLARANEPTRGV</sequence>
<feature type="transmembrane region" description="Helical" evidence="9">
    <location>
        <begin position="40"/>
        <end position="61"/>
    </location>
</feature>
<keyword evidence="9" id="KW-1133">Transmembrane helix</keyword>
<feature type="transmembrane region" description="Helical" evidence="9">
    <location>
        <begin position="73"/>
        <end position="91"/>
    </location>
</feature>
<evidence type="ECO:0000256" key="5">
    <source>
        <dbReference type="ARBA" id="ARBA00022741"/>
    </source>
</evidence>
<dbReference type="RefSeq" id="WP_378057846.1">
    <property type="nucleotide sequence ID" value="NZ_JBHSIS010000009.1"/>
</dbReference>
<keyword evidence="3" id="KW-0597">Phosphoprotein</keyword>
<gene>
    <name evidence="11" type="ORF">ACFPCV_20390</name>
</gene>
<dbReference type="EMBL" id="JBHSIS010000009">
    <property type="protein sequence ID" value="MFC4855878.1"/>
    <property type="molecule type" value="Genomic_DNA"/>
</dbReference>
<dbReference type="SUPFAM" id="SSF55874">
    <property type="entry name" value="ATPase domain of HSP90 chaperone/DNA topoisomerase II/histidine kinase"/>
    <property type="match status" value="1"/>
</dbReference>
<feature type="transmembrane region" description="Helical" evidence="9">
    <location>
        <begin position="103"/>
        <end position="119"/>
    </location>
</feature>
<dbReference type="InterPro" id="IPR011712">
    <property type="entry name" value="Sig_transdc_His_kin_sub3_dim/P"/>
</dbReference>
<feature type="transmembrane region" description="Helical" evidence="9">
    <location>
        <begin position="12"/>
        <end position="34"/>
    </location>
</feature>
<keyword evidence="7" id="KW-0067">ATP-binding</keyword>
<dbReference type="InterPro" id="IPR036890">
    <property type="entry name" value="HATPase_C_sf"/>
</dbReference>
<evidence type="ECO:0000313" key="11">
    <source>
        <dbReference type="EMBL" id="MFC4855878.1"/>
    </source>
</evidence>
<feature type="transmembrane region" description="Helical" evidence="9">
    <location>
        <begin position="126"/>
        <end position="147"/>
    </location>
</feature>
<evidence type="ECO:0000256" key="7">
    <source>
        <dbReference type="ARBA" id="ARBA00022840"/>
    </source>
</evidence>
<evidence type="ECO:0000259" key="10">
    <source>
        <dbReference type="Pfam" id="PF07730"/>
    </source>
</evidence>
<proteinExistence type="predicted"/>
<dbReference type="Pfam" id="PF07730">
    <property type="entry name" value="HisKA_3"/>
    <property type="match status" value="1"/>
</dbReference>
<dbReference type="Proteomes" id="UP001595859">
    <property type="component" value="Unassembled WGS sequence"/>
</dbReference>
<keyword evidence="12" id="KW-1185">Reference proteome</keyword>
<comment type="catalytic activity">
    <reaction evidence="1">
        <text>ATP + protein L-histidine = ADP + protein N-phospho-L-histidine.</text>
        <dbReference type="EC" id="2.7.13.3"/>
    </reaction>
</comment>
<evidence type="ECO:0000256" key="1">
    <source>
        <dbReference type="ARBA" id="ARBA00000085"/>
    </source>
</evidence>
<keyword evidence="8" id="KW-0902">Two-component regulatory system</keyword>
<dbReference type="Gene3D" id="1.20.5.1930">
    <property type="match status" value="1"/>
</dbReference>
<evidence type="ECO:0000313" key="12">
    <source>
        <dbReference type="Proteomes" id="UP001595859"/>
    </source>
</evidence>
<dbReference type="PANTHER" id="PTHR24421:SF10">
    <property type="entry name" value="NITRATE_NITRITE SENSOR PROTEIN NARQ"/>
    <property type="match status" value="1"/>
</dbReference>
<keyword evidence="6 11" id="KW-0418">Kinase</keyword>